<dbReference type="GO" id="GO:0005789">
    <property type="term" value="C:endoplasmic reticulum membrane"/>
    <property type="evidence" value="ECO:0007669"/>
    <property type="project" value="UniProtKB-SubCell"/>
</dbReference>
<dbReference type="AlphaFoldDB" id="A0A0D2JD80"/>
<organism evidence="12 13">
    <name type="scientific">Monoraphidium neglectum</name>
    <dbReference type="NCBI Taxonomy" id="145388"/>
    <lineage>
        <taxon>Eukaryota</taxon>
        <taxon>Viridiplantae</taxon>
        <taxon>Chlorophyta</taxon>
        <taxon>core chlorophytes</taxon>
        <taxon>Chlorophyceae</taxon>
        <taxon>CS clade</taxon>
        <taxon>Sphaeropleales</taxon>
        <taxon>Selenastraceae</taxon>
        <taxon>Monoraphidium</taxon>
    </lineage>
</organism>
<evidence type="ECO:0000313" key="13">
    <source>
        <dbReference type="Proteomes" id="UP000054498"/>
    </source>
</evidence>
<evidence type="ECO:0000256" key="3">
    <source>
        <dbReference type="ARBA" id="ARBA00022448"/>
    </source>
</evidence>
<dbReference type="PANTHER" id="PTHR13050:SF7">
    <property type="entry name" value="VESICLE TRANSPORT PROTEIN USE1"/>
    <property type="match status" value="1"/>
</dbReference>
<evidence type="ECO:0000256" key="11">
    <source>
        <dbReference type="SAM" id="Phobius"/>
    </source>
</evidence>
<evidence type="ECO:0000256" key="7">
    <source>
        <dbReference type="ARBA" id="ARBA00022927"/>
    </source>
</evidence>
<keyword evidence="6" id="KW-0931">ER-Golgi transport</keyword>
<dbReference type="PANTHER" id="PTHR13050">
    <property type="entry name" value="USE1-LIKE PROTEIN"/>
    <property type="match status" value="1"/>
</dbReference>
<dbReference type="EMBL" id="KK102516">
    <property type="protein sequence ID" value="KIY97567.1"/>
    <property type="molecule type" value="Genomic_DNA"/>
</dbReference>
<proteinExistence type="inferred from homology"/>
<dbReference type="InterPro" id="IPR019150">
    <property type="entry name" value="Vesicle_transport_protein_Use1"/>
</dbReference>
<dbReference type="OrthoDB" id="539161at2759"/>
<evidence type="ECO:0000256" key="5">
    <source>
        <dbReference type="ARBA" id="ARBA00022824"/>
    </source>
</evidence>
<dbReference type="GO" id="GO:0031201">
    <property type="term" value="C:SNARE complex"/>
    <property type="evidence" value="ECO:0007669"/>
    <property type="project" value="TreeGrafter"/>
</dbReference>
<keyword evidence="9 11" id="KW-0472">Membrane</keyword>
<dbReference type="GO" id="GO:0015031">
    <property type="term" value="P:protein transport"/>
    <property type="evidence" value="ECO:0007669"/>
    <property type="project" value="UniProtKB-KW"/>
</dbReference>
<evidence type="ECO:0000256" key="4">
    <source>
        <dbReference type="ARBA" id="ARBA00022692"/>
    </source>
</evidence>
<protein>
    <submittedName>
        <fullName evidence="12">Uncharacterized protein</fullName>
    </submittedName>
</protein>
<keyword evidence="7" id="KW-0653">Protein transport</keyword>
<keyword evidence="13" id="KW-1185">Reference proteome</keyword>
<feature type="transmembrane region" description="Helical" evidence="11">
    <location>
        <begin position="209"/>
        <end position="232"/>
    </location>
</feature>
<sequence length="288" mass="31609">MAIDVLELPDLPPPGPSQLEIRFRRLLHLCEARTQQQRASDQPGAAAPWQTDPKFHCYIDSLRDLLYDLEGSPADAPGPDVVAAYKQHVARIGRELRPPEHHQQQQQQQQPVSASSAAGSGAGPQAQAQFSVGAAARERVRTQQRLQDELAEDMLNLTAEMKVGAMAMQNAIRYRGKLLEETETALVDSTANAQSVAAKAKERHRSARYGLCFTLLLLLGVSAVFAFMIGYIKVTAMVGVTGRRTRVPGYKGWIIPIAAFALVTAVLVSLGFRAARLLRGPLRLLLWR</sequence>
<evidence type="ECO:0000256" key="1">
    <source>
        <dbReference type="ARBA" id="ARBA00004163"/>
    </source>
</evidence>
<dbReference type="RefSeq" id="XP_013896587.1">
    <property type="nucleotide sequence ID" value="XM_014041133.1"/>
</dbReference>
<keyword evidence="3" id="KW-0813">Transport</keyword>
<feature type="transmembrane region" description="Helical" evidence="11">
    <location>
        <begin position="252"/>
        <end position="275"/>
    </location>
</feature>
<gene>
    <name evidence="12" type="ORF">MNEG_10397</name>
</gene>
<keyword evidence="4 11" id="KW-0812">Transmembrane</keyword>
<feature type="compositionally biased region" description="Low complexity" evidence="10">
    <location>
        <begin position="104"/>
        <end position="129"/>
    </location>
</feature>
<evidence type="ECO:0000256" key="8">
    <source>
        <dbReference type="ARBA" id="ARBA00022989"/>
    </source>
</evidence>
<dbReference type="GO" id="GO:0006890">
    <property type="term" value="P:retrograde vesicle-mediated transport, Golgi to endoplasmic reticulum"/>
    <property type="evidence" value="ECO:0007669"/>
    <property type="project" value="TreeGrafter"/>
</dbReference>
<dbReference type="GO" id="GO:0005484">
    <property type="term" value="F:SNAP receptor activity"/>
    <property type="evidence" value="ECO:0007669"/>
    <property type="project" value="TreeGrafter"/>
</dbReference>
<dbReference type="STRING" id="145388.A0A0D2JD80"/>
<keyword evidence="5" id="KW-0256">Endoplasmic reticulum</keyword>
<dbReference type="Pfam" id="PF09753">
    <property type="entry name" value="Use1"/>
    <property type="match status" value="1"/>
</dbReference>
<reference evidence="12 13" key="1">
    <citation type="journal article" date="2013" name="BMC Genomics">
        <title>Reconstruction of the lipid metabolism for the microalga Monoraphidium neglectum from its genome sequence reveals characteristics suitable for biofuel production.</title>
        <authorList>
            <person name="Bogen C."/>
            <person name="Al-Dilaimi A."/>
            <person name="Albersmeier A."/>
            <person name="Wichmann J."/>
            <person name="Grundmann M."/>
            <person name="Rupp O."/>
            <person name="Lauersen K.J."/>
            <person name="Blifernez-Klassen O."/>
            <person name="Kalinowski J."/>
            <person name="Goesmann A."/>
            <person name="Mussgnug J.H."/>
            <person name="Kruse O."/>
        </authorList>
    </citation>
    <scope>NUCLEOTIDE SEQUENCE [LARGE SCALE GENOMIC DNA]</scope>
    <source>
        <strain evidence="12 13">SAG 48.87</strain>
    </source>
</reference>
<comment type="similarity">
    <text evidence="2">Belongs to the USE1 family.</text>
</comment>
<evidence type="ECO:0000256" key="10">
    <source>
        <dbReference type="SAM" id="MobiDB-lite"/>
    </source>
</evidence>
<feature type="region of interest" description="Disordered" evidence="10">
    <location>
        <begin position="98"/>
        <end position="134"/>
    </location>
</feature>
<evidence type="ECO:0000313" key="12">
    <source>
        <dbReference type="EMBL" id="KIY97567.1"/>
    </source>
</evidence>
<dbReference type="Proteomes" id="UP000054498">
    <property type="component" value="Unassembled WGS sequence"/>
</dbReference>
<dbReference type="KEGG" id="mng:MNEG_10397"/>
<keyword evidence="8 11" id="KW-1133">Transmembrane helix</keyword>
<evidence type="ECO:0000256" key="6">
    <source>
        <dbReference type="ARBA" id="ARBA00022892"/>
    </source>
</evidence>
<evidence type="ECO:0000256" key="2">
    <source>
        <dbReference type="ARBA" id="ARBA00007891"/>
    </source>
</evidence>
<accession>A0A0D2JD80</accession>
<evidence type="ECO:0000256" key="9">
    <source>
        <dbReference type="ARBA" id="ARBA00023136"/>
    </source>
</evidence>
<dbReference type="GeneID" id="25727555"/>
<comment type="subcellular location">
    <subcellularLocation>
        <location evidence="1">Endoplasmic reticulum membrane</location>
        <topology evidence="1">Single-pass type IV membrane protein</topology>
    </subcellularLocation>
</comment>
<name>A0A0D2JD80_9CHLO</name>